<dbReference type="GO" id="GO:0008417">
    <property type="term" value="F:fucosyltransferase activity"/>
    <property type="evidence" value="ECO:0007669"/>
    <property type="project" value="InterPro"/>
</dbReference>
<evidence type="ECO:0000256" key="5">
    <source>
        <dbReference type="ARBA" id="ARBA00023136"/>
    </source>
</evidence>
<dbReference type="CAZy" id="GT56">
    <property type="family name" value="Glycosyltransferase Family 56"/>
</dbReference>
<dbReference type="GO" id="GO:0009246">
    <property type="term" value="P:enterobacterial common antigen biosynthetic process"/>
    <property type="evidence" value="ECO:0007669"/>
    <property type="project" value="InterPro"/>
</dbReference>
<dbReference type="HOGENOM" id="CLU_066584_0_0_6"/>
<dbReference type="AlphaFoldDB" id="B8F5S7"/>
<keyword evidence="4 6" id="KW-0808">Transferase</keyword>
<dbReference type="EMBL" id="CP001321">
    <property type="protein sequence ID" value="ACL32679.1"/>
    <property type="molecule type" value="Genomic_DNA"/>
</dbReference>
<dbReference type="STRING" id="557723.HAPS_1061"/>
<keyword evidence="7" id="KW-1185">Reference proteome</keyword>
<proteinExistence type="predicted"/>
<evidence type="ECO:0000313" key="7">
    <source>
        <dbReference type="Proteomes" id="UP000006743"/>
    </source>
</evidence>
<gene>
    <name evidence="6" type="primary">wecF</name>
    <name evidence="6" type="ordered locus">HAPS_1061</name>
</gene>
<keyword evidence="3 6" id="KW-0328">Glycosyltransferase</keyword>
<accession>B8F5S7</accession>
<evidence type="ECO:0000256" key="4">
    <source>
        <dbReference type="ARBA" id="ARBA00022679"/>
    </source>
</evidence>
<evidence type="ECO:0000256" key="1">
    <source>
        <dbReference type="ARBA" id="ARBA00022475"/>
    </source>
</evidence>
<keyword evidence="2" id="KW-0997">Cell inner membrane</keyword>
<name>B8F5S7_GLAP5</name>
<dbReference type="NCBIfam" id="NF002755">
    <property type="entry name" value="PRK02797.1-4"/>
    <property type="match status" value="1"/>
</dbReference>
<sequence>MGQRIKYHRNTWQHLNSDLYVTSRLFFLIWYRWNMANIIHVLGANIPHHNHTILNFFQNELLDELPNAFHFYVVSRSDLSETFTLLDINSYPDEYLLTQEVIKIARKEPTAWFVLHGQFNTSLWLAILLGLVPANRCVWHIWGADLYELSSSLKFRLFYPLRRLAQRKIARLWGTLGDLNHAYQQLKRKSSLDQRLYFPTRMPTNFPTKKCSYQRTILLGNSGDPSNQHLLGLKQIREIFGENVRIVVPMGYPAGNSKYIAQVRQQAEQDFQQGQVNILTQKLEFESYLDLLSQCDLGYFPFERQQGIGTMCLLIQMNIPIAIHRANPFQQDLQAEGISFLFADEISNSEIIRVKSQLALLDKSKITFFPLSYKQEWLNCLHSLGLQAV</sequence>
<reference evidence="6 7" key="1">
    <citation type="journal article" date="2009" name="J. Bacteriol.">
        <title>Complete genome sequence of Haemophilus parasuis SH0165.</title>
        <authorList>
            <person name="Yue M."/>
            <person name="Yang F."/>
            <person name="Yang J."/>
            <person name="Bei W."/>
            <person name="Cai X."/>
            <person name="Chen L."/>
            <person name="Dong J."/>
            <person name="Zhou R."/>
            <person name="Jin M."/>
            <person name="Jin Q."/>
            <person name="Chen H."/>
        </authorList>
    </citation>
    <scope>NUCLEOTIDE SEQUENCE [LARGE SCALE GENOMIC DNA]</scope>
    <source>
        <strain evidence="6 7">SH0165</strain>
    </source>
</reference>
<dbReference type="Proteomes" id="UP000006743">
    <property type="component" value="Chromosome"/>
</dbReference>
<protein>
    <submittedName>
        <fullName evidence="6">4-alpha-L-fucosyltransferase</fullName>
    </submittedName>
</protein>
<organism evidence="6 7">
    <name type="scientific">Glaesserella parasuis serovar 5 (strain SH0165)</name>
    <name type="common">Haemophilus parasuis</name>
    <dbReference type="NCBI Taxonomy" id="557723"/>
    <lineage>
        <taxon>Bacteria</taxon>
        <taxon>Pseudomonadati</taxon>
        <taxon>Pseudomonadota</taxon>
        <taxon>Gammaproteobacteria</taxon>
        <taxon>Pasteurellales</taxon>
        <taxon>Pasteurellaceae</taxon>
        <taxon>Glaesserella</taxon>
    </lineage>
</organism>
<evidence type="ECO:0000313" key="6">
    <source>
        <dbReference type="EMBL" id="ACL32679.1"/>
    </source>
</evidence>
<dbReference type="InterPro" id="IPR009993">
    <property type="entry name" value="WecF"/>
</dbReference>
<keyword evidence="5" id="KW-0472">Membrane</keyword>
<dbReference type="Pfam" id="PF07429">
    <property type="entry name" value="Glyco_transf_56"/>
    <property type="match status" value="1"/>
</dbReference>
<evidence type="ECO:0000256" key="2">
    <source>
        <dbReference type="ARBA" id="ARBA00022519"/>
    </source>
</evidence>
<evidence type="ECO:0000256" key="3">
    <source>
        <dbReference type="ARBA" id="ARBA00022676"/>
    </source>
</evidence>
<keyword evidence="1" id="KW-1003">Cell membrane</keyword>
<dbReference type="KEGG" id="hap:HAPS_1061"/>